<accession>A0ACB9LDJ3</accession>
<protein>
    <submittedName>
        <fullName evidence="1">Uncharacterized protein</fullName>
    </submittedName>
</protein>
<organism evidence="1 2">
    <name type="scientific">Bauhinia variegata</name>
    <name type="common">Purple orchid tree</name>
    <name type="synonym">Phanera variegata</name>
    <dbReference type="NCBI Taxonomy" id="167791"/>
    <lineage>
        <taxon>Eukaryota</taxon>
        <taxon>Viridiplantae</taxon>
        <taxon>Streptophyta</taxon>
        <taxon>Embryophyta</taxon>
        <taxon>Tracheophyta</taxon>
        <taxon>Spermatophyta</taxon>
        <taxon>Magnoliopsida</taxon>
        <taxon>eudicotyledons</taxon>
        <taxon>Gunneridae</taxon>
        <taxon>Pentapetalae</taxon>
        <taxon>rosids</taxon>
        <taxon>fabids</taxon>
        <taxon>Fabales</taxon>
        <taxon>Fabaceae</taxon>
        <taxon>Cercidoideae</taxon>
        <taxon>Cercideae</taxon>
        <taxon>Bauhiniinae</taxon>
        <taxon>Bauhinia</taxon>
    </lineage>
</organism>
<sequence>MDVKTENRSMQDDNGLGWGKSLPVPSVQEMVKNESDTVPERYIRESKDRPVLDRQCQITSEIPAIDFSLLVNRDENEQKKLDFACQKWGFFQLVNHGVAEELLHKMEEVTRTFLELPLVEKNKYAMAENDIQGYRQAYVVSQDQKLDWNDLIFLLTYPPECRNLNYWPLTPPGFKKTVEDYSTEIYRVTGEIYANLSLIEENDTLGRHSDGCAITLLLRDDDITGLQVKHEESWIPVKPLPGVLVFNVGDIVEM</sequence>
<dbReference type="EMBL" id="CM039437">
    <property type="protein sequence ID" value="KAI4307605.1"/>
    <property type="molecule type" value="Genomic_DNA"/>
</dbReference>
<proteinExistence type="predicted"/>
<name>A0ACB9LDJ3_BAUVA</name>
<reference evidence="1 2" key="1">
    <citation type="journal article" date="2022" name="DNA Res.">
        <title>Chromosomal-level genome assembly of the orchid tree Bauhinia variegata (Leguminosae; Cercidoideae) supports the allotetraploid origin hypothesis of Bauhinia.</title>
        <authorList>
            <person name="Zhong Y."/>
            <person name="Chen Y."/>
            <person name="Zheng D."/>
            <person name="Pang J."/>
            <person name="Liu Y."/>
            <person name="Luo S."/>
            <person name="Meng S."/>
            <person name="Qian L."/>
            <person name="Wei D."/>
            <person name="Dai S."/>
            <person name="Zhou R."/>
        </authorList>
    </citation>
    <scope>NUCLEOTIDE SEQUENCE [LARGE SCALE GENOMIC DNA]</scope>
    <source>
        <strain evidence="1">BV-YZ2020</strain>
    </source>
</reference>
<evidence type="ECO:0000313" key="2">
    <source>
        <dbReference type="Proteomes" id="UP000828941"/>
    </source>
</evidence>
<evidence type="ECO:0000313" key="1">
    <source>
        <dbReference type="EMBL" id="KAI4307605.1"/>
    </source>
</evidence>
<keyword evidence="2" id="KW-1185">Reference proteome</keyword>
<comment type="caution">
    <text evidence="1">The sequence shown here is derived from an EMBL/GenBank/DDBJ whole genome shotgun (WGS) entry which is preliminary data.</text>
</comment>
<dbReference type="Proteomes" id="UP000828941">
    <property type="component" value="Chromosome 12"/>
</dbReference>
<gene>
    <name evidence="1" type="ORF">L6164_030777</name>
</gene>